<evidence type="ECO:0000313" key="2">
    <source>
        <dbReference type="Proteomes" id="UP000029707"/>
    </source>
</evidence>
<dbReference type="AlphaFoldDB" id="A0A4U8TNW9"/>
<dbReference type="Proteomes" id="UP000029707">
    <property type="component" value="Unassembled WGS sequence"/>
</dbReference>
<protein>
    <submittedName>
        <fullName evidence="1">DUF815 domain-containing protein</fullName>
    </submittedName>
</protein>
<dbReference type="EMBL" id="JRMQ02000003">
    <property type="protein sequence ID" value="TLE02207.1"/>
    <property type="molecule type" value="Genomic_DNA"/>
</dbReference>
<dbReference type="InterPro" id="IPR008533">
    <property type="entry name" value="DUF815"/>
</dbReference>
<dbReference type="Pfam" id="PF05673">
    <property type="entry name" value="DUF815"/>
    <property type="match status" value="1"/>
</dbReference>
<gene>
    <name evidence="1" type="ORF">LS65_003450</name>
</gene>
<dbReference type="InterPro" id="IPR027417">
    <property type="entry name" value="P-loop_NTPase"/>
</dbReference>
<accession>A0A4U8TNW9</accession>
<organism evidence="1 2">
    <name type="scientific">Helicobacter japonicus</name>
    <dbReference type="NCBI Taxonomy" id="425400"/>
    <lineage>
        <taxon>Bacteria</taxon>
        <taxon>Pseudomonadati</taxon>
        <taxon>Campylobacterota</taxon>
        <taxon>Epsilonproteobacteria</taxon>
        <taxon>Campylobacterales</taxon>
        <taxon>Helicobacteraceae</taxon>
        <taxon>Helicobacter</taxon>
    </lineage>
</organism>
<dbReference type="PANTHER" id="PTHR42935:SF1">
    <property type="entry name" value="SLR0930 PROTEIN"/>
    <property type="match status" value="1"/>
</dbReference>
<reference evidence="1 2" key="1">
    <citation type="journal article" date="2014" name="Genome Announc.">
        <title>Draft genome sequences of eight enterohepatic helicobacter species isolated from both laboratory and wild rodents.</title>
        <authorList>
            <person name="Sheh A."/>
            <person name="Shen Z."/>
            <person name="Fox J.G."/>
        </authorList>
    </citation>
    <scope>NUCLEOTIDE SEQUENCE [LARGE SCALE GENOMIC DNA]</scope>
    <source>
        <strain evidence="1 2">MIT 01-6451</strain>
    </source>
</reference>
<dbReference type="Gene3D" id="3.40.50.300">
    <property type="entry name" value="P-loop containing nucleotide triphosphate hydrolases"/>
    <property type="match status" value="1"/>
</dbReference>
<keyword evidence="2" id="KW-1185">Reference proteome</keyword>
<comment type="caution">
    <text evidence="1">The sequence shown here is derived from an EMBL/GenBank/DDBJ whole genome shotgun (WGS) entry which is preliminary data.</text>
</comment>
<dbReference type="STRING" id="425400.LS65_01115"/>
<dbReference type="OrthoDB" id="9812140at2"/>
<dbReference type="RefSeq" id="WP_034360641.1">
    <property type="nucleotide sequence ID" value="NZ_CAJUDB010000002.1"/>
</dbReference>
<evidence type="ECO:0000313" key="1">
    <source>
        <dbReference type="EMBL" id="TLE02207.1"/>
    </source>
</evidence>
<dbReference type="SUPFAM" id="SSF52540">
    <property type="entry name" value="P-loop containing nucleoside triphosphate hydrolases"/>
    <property type="match status" value="1"/>
</dbReference>
<name>A0A4U8TNW9_9HELI</name>
<dbReference type="PANTHER" id="PTHR42935">
    <property type="entry name" value="SLR0930 PROTEIN"/>
    <property type="match status" value="1"/>
</dbReference>
<proteinExistence type="predicted"/>
<sequence>MLPNLFNFSWEEYFACVYRPTFEGFNGYFKPILDFQRKSKLIGLGNEITALKNNTLAFIQGKKASHTLLWGARGCGKSSLLQHTLSHFLHSQSPLRIIELNKESLGLLPMVQDYVRDLSYRFIIICDDLYFEANDQGYKSLKSILEGSFENKAHNILFYTTSNHRHLISESYPQDTLHLNDAQDEILSLSDRFGLVIGFYTMSKIEYLTFLQTIFQEPLDESLKQKALQFSTQKGSCNPRIAHEFYTLYHNDIL</sequence>